<keyword evidence="3 7" id="KW-0808">Transferase</keyword>
<keyword evidence="2" id="KW-0597">Phosphoprotein</keyword>
<dbReference type="Gene3D" id="1.10.1200.10">
    <property type="entry name" value="ACP-like"/>
    <property type="match status" value="1"/>
</dbReference>
<dbReference type="PANTHER" id="PTHR43775">
    <property type="entry name" value="FATTY ACID SYNTHASE"/>
    <property type="match status" value="1"/>
</dbReference>
<dbReference type="PANTHER" id="PTHR43775:SF51">
    <property type="entry name" value="INACTIVE PHENOLPHTHIOCEROL SYNTHESIS POLYKETIDE SYNTHASE TYPE I PKS1-RELATED"/>
    <property type="match status" value="1"/>
</dbReference>
<sequence>MDEVIPEFVAIVAGLRLSPPRIPLVSNVSGRLAGDEICTAEYWGEQIRSAVRFHDGVITLQEQGVTRFVELGPDAVLSALVQQSLETVTVVAPTMRKGRTSFLTALAQLHVTGRDVDWSPLLTGGRHVDLPTYPFQRKRYWIEASPSTATPAGGADTGHPLLGVEMPVAGADETLFAGRLSPASWLGAHRLAGRTVVPAAAVVDLLIRAGDHVGASALDDLTITAPLLLPEGTALATQVRVGTPGPDGRRPVSLHARPDRVATAWTLHAEGHLHTETDDAPPPAGDDGVDVTLPEDRHPEAAGFGVHPLLLDAALAGAVDPAEGDVVRVPVTWRGVRLHATGATAVRVRTEATGDATISLHLADESGQPVLTVESLEFQDVPLETFTGAGTASTAVPAPARVRPAARTGKVESLADALAGLEPERRRETVARVIRAEAAAVLSHPDPDTLDPGRSFQELGFDSMTAVELRQRLNTATGTRLSATAVFDHPTPDALTDHVLAQLAPARPVLAELDRLEALLTGVGDAGERDAVTARLEAMVSRLTGPAPADEIPDLQNRIASASASEIFDLIDNEFGRLSK</sequence>
<feature type="region of interest" description="C-terminal hotdog fold" evidence="4">
    <location>
        <begin position="301"/>
        <end position="465"/>
    </location>
</feature>
<dbReference type="RefSeq" id="WP_089299357.1">
    <property type="nucleotide sequence ID" value="NZ_FZNR01000061.1"/>
</dbReference>
<dbReference type="InterPro" id="IPR006162">
    <property type="entry name" value="Ppantetheine_attach_site"/>
</dbReference>
<feature type="domain" description="PKS/mFAS DH" evidence="6">
    <location>
        <begin position="159"/>
        <end position="465"/>
    </location>
</feature>
<dbReference type="PROSITE" id="PS00012">
    <property type="entry name" value="PHOSPHOPANTETHEINE"/>
    <property type="match status" value="1"/>
</dbReference>
<dbReference type="PROSITE" id="PS52019">
    <property type="entry name" value="PKS_MFAS_DH"/>
    <property type="match status" value="1"/>
</dbReference>
<dbReference type="Proteomes" id="UP000198415">
    <property type="component" value="Unassembled WGS sequence"/>
</dbReference>
<dbReference type="GO" id="GO:0004312">
    <property type="term" value="F:fatty acid synthase activity"/>
    <property type="evidence" value="ECO:0007669"/>
    <property type="project" value="TreeGrafter"/>
</dbReference>
<dbReference type="GO" id="GO:0031177">
    <property type="term" value="F:phosphopantetheine binding"/>
    <property type="evidence" value="ECO:0007669"/>
    <property type="project" value="InterPro"/>
</dbReference>
<dbReference type="InterPro" id="IPR014043">
    <property type="entry name" value="Acyl_transferase_dom"/>
</dbReference>
<dbReference type="InterPro" id="IPR049551">
    <property type="entry name" value="PKS_DH_C"/>
</dbReference>
<dbReference type="Pfam" id="PF21089">
    <property type="entry name" value="PKS_DH_N"/>
    <property type="match status" value="1"/>
</dbReference>
<evidence type="ECO:0000259" key="5">
    <source>
        <dbReference type="PROSITE" id="PS50075"/>
    </source>
</evidence>
<comment type="caution">
    <text evidence="4">Lacks conserved residue(s) required for the propagation of feature annotation.</text>
</comment>
<reference evidence="7 8" key="1">
    <citation type="submission" date="2017-06" db="EMBL/GenBank/DDBJ databases">
        <authorList>
            <person name="Kim H.J."/>
            <person name="Triplett B.A."/>
        </authorList>
    </citation>
    <scope>NUCLEOTIDE SEQUENCE [LARGE SCALE GENOMIC DNA]</scope>
    <source>
        <strain evidence="7 8">DSM 43151</strain>
    </source>
</reference>
<dbReference type="InterPro" id="IPR036736">
    <property type="entry name" value="ACP-like_sf"/>
</dbReference>
<dbReference type="Pfam" id="PF14765">
    <property type="entry name" value="PS-DH"/>
    <property type="match status" value="1"/>
</dbReference>
<evidence type="ECO:0000256" key="4">
    <source>
        <dbReference type="PROSITE-ProRule" id="PRU01363"/>
    </source>
</evidence>
<keyword evidence="1" id="KW-0596">Phosphopantetheine</keyword>
<dbReference type="SMART" id="SM00827">
    <property type="entry name" value="PKS_AT"/>
    <property type="match status" value="1"/>
</dbReference>
<dbReference type="GO" id="GO:0006633">
    <property type="term" value="P:fatty acid biosynthetic process"/>
    <property type="evidence" value="ECO:0007669"/>
    <property type="project" value="TreeGrafter"/>
</dbReference>
<evidence type="ECO:0000256" key="3">
    <source>
        <dbReference type="ARBA" id="ARBA00022679"/>
    </source>
</evidence>
<dbReference type="SUPFAM" id="SSF47336">
    <property type="entry name" value="ACP-like"/>
    <property type="match status" value="1"/>
</dbReference>
<evidence type="ECO:0000313" key="7">
    <source>
        <dbReference type="EMBL" id="SNT19592.1"/>
    </source>
</evidence>
<evidence type="ECO:0000256" key="2">
    <source>
        <dbReference type="ARBA" id="ARBA00022553"/>
    </source>
</evidence>
<feature type="domain" description="Carrier" evidence="5">
    <location>
        <begin position="425"/>
        <end position="503"/>
    </location>
</feature>
<dbReference type="InterPro" id="IPR050091">
    <property type="entry name" value="PKS_NRPS_Biosynth_Enz"/>
</dbReference>
<dbReference type="Gene3D" id="3.40.366.10">
    <property type="entry name" value="Malonyl-Coenzyme A Acyl Carrier Protein, domain 2"/>
    <property type="match status" value="1"/>
</dbReference>
<dbReference type="Pfam" id="PF00550">
    <property type="entry name" value="PP-binding"/>
    <property type="match status" value="1"/>
</dbReference>
<gene>
    <name evidence="7" type="ORF">SAMN06264365_1611</name>
</gene>
<dbReference type="Gene3D" id="3.10.129.110">
    <property type="entry name" value="Polyketide synthase dehydratase"/>
    <property type="match status" value="2"/>
</dbReference>
<dbReference type="PROSITE" id="PS50075">
    <property type="entry name" value="CARRIER"/>
    <property type="match status" value="1"/>
</dbReference>
<dbReference type="EMBL" id="FZNR01000061">
    <property type="protein sequence ID" value="SNT19592.1"/>
    <property type="molecule type" value="Genomic_DNA"/>
</dbReference>
<protein>
    <submittedName>
        <fullName evidence="7">Acyl transferase domain-containing protein</fullName>
    </submittedName>
</protein>
<name>A0A239KPD7_9ACTN</name>
<evidence type="ECO:0000313" key="8">
    <source>
        <dbReference type="Proteomes" id="UP000198415"/>
    </source>
</evidence>
<dbReference type="Pfam" id="PF00698">
    <property type="entry name" value="Acyl_transf_1"/>
    <property type="match status" value="1"/>
</dbReference>
<dbReference type="InterPro" id="IPR042104">
    <property type="entry name" value="PKS_dehydratase_sf"/>
</dbReference>
<dbReference type="InterPro" id="IPR049552">
    <property type="entry name" value="PKS_DH_N"/>
</dbReference>
<dbReference type="InterPro" id="IPR001227">
    <property type="entry name" value="Ac_transferase_dom_sf"/>
</dbReference>
<dbReference type="OrthoDB" id="3406074at2"/>
<feature type="region of interest" description="N-terminal hotdog fold" evidence="4">
    <location>
        <begin position="159"/>
        <end position="280"/>
    </location>
</feature>
<dbReference type="SUPFAM" id="SSF52151">
    <property type="entry name" value="FabD/lysophospholipase-like"/>
    <property type="match status" value="1"/>
</dbReference>
<dbReference type="SMART" id="SM01294">
    <property type="entry name" value="PKS_PP_betabranch"/>
    <property type="match status" value="1"/>
</dbReference>
<dbReference type="FunFam" id="1.10.1200.10:FF:000007">
    <property type="entry name" value="Probable polyketide synthase pks17"/>
    <property type="match status" value="1"/>
</dbReference>
<accession>A0A239KPD7</accession>
<evidence type="ECO:0000259" key="6">
    <source>
        <dbReference type="PROSITE" id="PS52019"/>
    </source>
</evidence>
<dbReference type="Gene3D" id="3.30.70.3290">
    <property type="match status" value="1"/>
</dbReference>
<dbReference type="SMART" id="SM00826">
    <property type="entry name" value="PKS_DH"/>
    <property type="match status" value="1"/>
</dbReference>
<proteinExistence type="predicted"/>
<dbReference type="InterPro" id="IPR020806">
    <property type="entry name" value="PKS_PP-bd"/>
</dbReference>
<dbReference type="InterPro" id="IPR016035">
    <property type="entry name" value="Acyl_Trfase/lysoPLipase"/>
</dbReference>
<dbReference type="InterPro" id="IPR049900">
    <property type="entry name" value="PKS_mFAS_DH"/>
</dbReference>
<evidence type="ECO:0000256" key="1">
    <source>
        <dbReference type="ARBA" id="ARBA00022450"/>
    </source>
</evidence>
<organism evidence="7 8">
    <name type="scientific">Actinoplanes regularis</name>
    <dbReference type="NCBI Taxonomy" id="52697"/>
    <lineage>
        <taxon>Bacteria</taxon>
        <taxon>Bacillati</taxon>
        <taxon>Actinomycetota</taxon>
        <taxon>Actinomycetes</taxon>
        <taxon>Micromonosporales</taxon>
        <taxon>Micromonosporaceae</taxon>
        <taxon>Actinoplanes</taxon>
    </lineage>
</organism>
<keyword evidence="8" id="KW-1185">Reference proteome</keyword>
<dbReference type="InterPro" id="IPR009081">
    <property type="entry name" value="PP-bd_ACP"/>
</dbReference>
<dbReference type="AlphaFoldDB" id="A0A239KPD7"/>
<dbReference type="SMART" id="SM00823">
    <property type="entry name" value="PKS_PP"/>
    <property type="match status" value="1"/>
</dbReference>
<dbReference type="InterPro" id="IPR020807">
    <property type="entry name" value="PKS_DH"/>
</dbReference>